<gene>
    <name evidence="2" type="ORF">Cgig2_029927</name>
</gene>
<protein>
    <submittedName>
        <fullName evidence="2">Uncharacterized protein</fullName>
    </submittedName>
</protein>
<feature type="region of interest" description="Disordered" evidence="1">
    <location>
        <begin position="144"/>
        <end position="177"/>
    </location>
</feature>
<evidence type="ECO:0000256" key="1">
    <source>
        <dbReference type="SAM" id="MobiDB-lite"/>
    </source>
</evidence>
<sequence length="177" mass="21034">MSQKPQTSQLQILSKTQSISSYFSKLKFEFIIFTHFPERQPVQTLNLQISTLFFTQESMFPEANTLKNCRFYELILLDTKSARVQHIKGDKGKNFKYHKVHHDDPYVSIVREFKFKFWEKFNFDQRCNLDQVQRYLKHQTKQVMDNPSTLVKKDDKGPSSSSSKDSKKKATFKKFMK</sequence>
<comment type="caution">
    <text evidence="2">The sequence shown here is derived from an EMBL/GenBank/DDBJ whole genome shotgun (WGS) entry which is preliminary data.</text>
</comment>
<evidence type="ECO:0000313" key="3">
    <source>
        <dbReference type="Proteomes" id="UP001153076"/>
    </source>
</evidence>
<dbReference type="Proteomes" id="UP001153076">
    <property type="component" value="Unassembled WGS sequence"/>
</dbReference>
<accession>A0A9Q1GXE0</accession>
<proteinExistence type="predicted"/>
<name>A0A9Q1GXE0_9CARY</name>
<organism evidence="2 3">
    <name type="scientific">Carnegiea gigantea</name>
    <dbReference type="NCBI Taxonomy" id="171969"/>
    <lineage>
        <taxon>Eukaryota</taxon>
        <taxon>Viridiplantae</taxon>
        <taxon>Streptophyta</taxon>
        <taxon>Embryophyta</taxon>
        <taxon>Tracheophyta</taxon>
        <taxon>Spermatophyta</taxon>
        <taxon>Magnoliopsida</taxon>
        <taxon>eudicotyledons</taxon>
        <taxon>Gunneridae</taxon>
        <taxon>Pentapetalae</taxon>
        <taxon>Caryophyllales</taxon>
        <taxon>Cactineae</taxon>
        <taxon>Cactaceae</taxon>
        <taxon>Cactoideae</taxon>
        <taxon>Echinocereeae</taxon>
        <taxon>Carnegiea</taxon>
    </lineage>
</organism>
<dbReference type="AlphaFoldDB" id="A0A9Q1GXE0"/>
<feature type="compositionally biased region" description="Basic residues" evidence="1">
    <location>
        <begin position="166"/>
        <end position="177"/>
    </location>
</feature>
<dbReference type="EMBL" id="JAKOGI010001176">
    <property type="protein sequence ID" value="KAJ8427197.1"/>
    <property type="molecule type" value="Genomic_DNA"/>
</dbReference>
<reference evidence="2" key="1">
    <citation type="submission" date="2022-04" db="EMBL/GenBank/DDBJ databases">
        <title>Carnegiea gigantea Genome sequencing and assembly v2.</title>
        <authorList>
            <person name="Copetti D."/>
            <person name="Sanderson M.J."/>
            <person name="Burquez A."/>
            <person name="Wojciechowski M.F."/>
        </authorList>
    </citation>
    <scope>NUCLEOTIDE SEQUENCE</scope>
    <source>
        <strain evidence="2">SGP5-SGP5p</strain>
        <tissue evidence="2">Aerial part</tissue>
    </source>
</reference>
<keyword evidence="3" id="KW-1185">Reference proteome</keyword>
<evidence type="ECO:0000313" key="2">
    <source>
        <dbReference type="EMBL" id="KAJ8427197.1"/>
    </source>
</evidence>